<dbReference type="Proteomes" id="UP000290289">
    <property type="component" value="Chromosome 1"/>
</dbReference>
<accession>A0A498KSK1</accession>
<proteinExistence type="predicted"/>
<reference evidence="2 3" key="1">
    <citation type="submission" date="2018-10" db="EMBL/GenBank/DDBJ databases">
        <title>A high-quality apple genome assembly.</title>
        <authorList>
            <person name="Hu J."/>
        </authorList>
    </citation>
    <scope>NUCLEOTIDE SEQUENCE [LARGE SCALE GENOMIC DNA]</scope>
    <source>
        <strain evidence="3">cv. HFTH1</strain>
        <tissue evidence="2">Young leaf</tissue>
    </source>
</reference>
<dbReference type="AlphaFoldDB" id="A0A498KSK1"/>
<evidence type="ECO:0000256" key="1">
    <source>
        <dbReference type="SAM" id="Phobius"/>
    </source>
</evidence>
<feature type="transmembrane region" description="Helical" evidence="1">
    <location>
        <begin position="23"/>
        <end position="45"/>
    </location>
</feature>
<keyword evidence="1" id="KW-1133">Transmembrane helix</keyword>
<name>A0A498KSK1_MALDO</name>
<protein>
    <submittedName>
        <fullName evidence="2">Uncharacterized protein</fullName>
    </submittedName>
</protein>
<organism evidence="2 3">
    <name type="scientific">Malus domestica</name>
    <name type="common">Apple</name>
    <name type="synonym">Pyrus malus</name>
    <dbReference type="NCBI Taxonomy" id="3750"/>
    <lineage>
        <taxon>Eukaryota</taxon>
        <taxon>Viridiplantae</taxon>
        <taxon>Streptophyta</taxon>
        <taxon>Embryophyta</taxon>
        <taxon>Tracheophyta</taxon>
        <taxon>Spermatophyta</taxon>
        <taxon>Magnoliopsida</taxon>
        <taxon>eudicotyledons</taxon>
        <taxon>Gunneridae</taxon>
        <taxon>Pentapetalae</taxon>
        <taxon>rosids</taxon>
        <taxon>fabids</taxon>
        <taxon>Rosales</taxon>
        <taxon>Rosaceae</taxon>
        <taxon>Amygdaloideae</taxon>
        <taxon>Maleae</taxon>
        <taxon>Malus</taxon>
    </lineage>
</organism>
<keyword evidence="3" id="KW-1185">Reference proteome</keyword>
<sequence>PRNKIVKAWSRPKADNIVLRRSLAWDVVGARAGMGVILICIFPSLPSTRLFGSSLTSSSIETPKLSEFAREQSHDGEGVVGAQSGQYRATAELSSGCGGGPGRDVTILEKFFLVPLTQVVHHNLTTYTETPGVPC</sequence>
<keyword evidence="1" id="KW-0812">Transmembrane</keyword>
<gene>
    <name evidence="2" type="ORF">DVH24_034041</name>
</gene>
<dbReference type="EMBL" id="RDQH01000327">
    <property type="protein sequence ID" value="RXI09424.1"/>
    <property type="molecule type" value="Genomic_DNA"/>
</dbReference>
<evidence type="ECO:0000313" key="2">
    <source>
        <dbReference type="EMBL" id="RXI09424.1"/>
    </source>
</evidence>
<feature type="non-terminal residue" evidence="2">
    <location>
        <position position="1"/>
    </location>
</feature>
<keyword evidence="1" id="KW-0472">Membrane</keyword>
<evidence type="ECO:0000313" key="3">
    <source>
        <dbReference type="Proteomes" id="UP000290289"/>
    </source>
</evidence>
<comment type="caution">
    <text evidence="2">The sequence shown here is derived from an EMBL/GenBank/DDBJ whole genome shotgun (WGS) entry which is preliminary data.</text>
</comment>